<dbReference type="InterPro" id="IPR029058">
    <property type="entry name" value="AB_hydrolase_fold"/>
</dbReference>
<proteinExistence type="predicted"/>
<dbReference type="Gene3D" id="3.40.50.1820">
    <property type="entry name" value="alpha/beta hydrolase"/>
    <property type="match status" value="1"/>
</dbReference>
<dbReference type="InterPro" id="IPR008220">
    <property type="entry name" value="HAT_MetX-like"/>
</dbReference>
<dbReference type="Proteomes" id="UP000216147">
    <property type="component" value="Unassembled WGS sequence"/>
</dbReference>
<feature type="active site" description="Nucleophile" evidence="2">
    <location>
        <position position="160"/>
    </location>
</feature>
<keyword evidence="1" id="KW-0808">Transferase</keyword>
<feature type="domain" description="AB hydrolase-1" evidence="4">
    <location>
        <begin position="68"/>
        <end position="328"/>
    </location>
</feature>
<feature type="signal peptide" evidence="3">
    <location>
        <begin position="1"/>
        <end position="19"/>
    </location>
</feature>
<organism evidence="5 6">
    <name type="scientific">Brevundimonas subvibrioides</name>
    <dbReference type="NCBI Taxonomy" id="74313"/>
    <lineage>
        <taxon>Bacteria</taxon>
        <taxon>Pseudomonadati</taxon>
        <taxon>Pseudomonadota</taxon>
        <taxon>Alphaproteobacteria</taxon>
        <taxon>Caulobacterales</taxon>
        <taxon>Caulobacteraceae</taxon>
        <taxon>Brevundimonas</taxon>
    </lineage>
</organism>
<dbReference type="PANTHER" id="PTHR32268:SF11">
    <property type="entry name" value="HOMOSERINE O-ACETYLTRANSFERASE"/>
    <property type="match status" value="1"/>
</dbReference>
<protein>
    <recommendedName>
        <fullName evidence="4">AB hydrolase-1 domain-containing protein</fullName>
    </recommendedName>
</protein>
<evidence type="ECO:0000313" key="6">
    <source>
        <dbReference type="Proteomes" id="UP000216147"/>
    </source>
</evidence>
<sequence>MRIATILLFLLVWCGQAYALTPQTWSPTEGDAAIGDLPMARGSTLANARIHYRTLGEPRRDAEGHVTNAVLLLHGTGGTGAQFLSPQFADELFGPGQPLDAARYYVIMPDNLGHGASSRPSDGLRAAFPEYGYTEMVEAQRRLLVDGLGVERLRLILGTSMGCMHIFVWGTTHPDFADALMPMACQPTAIVGRNRLWRTMLKDAIRSDPLWAGGDYQAQPVQGLRTAVDLLLLAGSAPMAMQRDLATPETVDGYLATQMERRLPALDANDLWYQVNASWDYDPSAGLERMTAPTTWINSADDFINPPELGLSEQFAPRLANTTYRLIPNSAEGKGHGTHTWARFWKDDLVALLARTER</sequence>
<name>A0A258HIM2_9CAUL</name>
<evidence type="ECO:0000256" key="2">
    <source>
        <dbReference type="PIRSR" id="PIRSR000443-1"/>
    </source>
</evidence>
<feature type="active site" evidence="2">
    <location>
        <position position="336"/>
    </location>
</feature>
<dbReference type="GO" id="GO:0009092">
    <property type="term" value="P:homoserine metabolic process"/>
    <property type="evidence" value="ECO:0007669"/>
    <property type="project" value="TreeGrafter"/>
</dbReference>
<dbReference type="GO" id="GO:0004414">
    <property type="term" value="F:homoserine O-acetyltransferase activity"/>
    <property type="evidence" value="ECO:0007669"/>
    <property type="project" value="TreeGrafter"/>
</dbReference>
<dbReference type="SUPFAM" id="SSF53474">
    <property type="entry name" value="alpha/beta-Hydrolases"/>
    <property type="match status" value="1"/>
</dbReference>
<evidence type="ECO:0000259" key="4">
    <source>
        <dbReference type="Pfam" id="PF00561"/>
    </source>
</evidence>
<dbReference type="PIRSF" id="PIRSF000443">
    <property type="entry name" value="Homoser_Ac_trans"/>
    <property type="match status" value="1"/>
</dbReference>
<dbReference type="NCBIfam" id="NF005071">
    <property type="entry name" value="PRK06489.1"/>
    <property type="match status" value="1"/>
</dbReference>
<reference evidence="5 6" key="1">
    <citation type="submission" date="2017-03" db="EMBL/GenBank/DDBJ databases">
        <title>Lifting the veil on microbial sulfur biogeochemistry in mining wastewaters.</title>
        <authorList>
            <person name="Kantor R.S."/>
            <person name="Colenbrander Nelson T."/>
            <person name="Marshall S."/>
            <person name="Bennett D."/>
            <person name="Apte S."/>
            <person name="Camacho D."/>
            <person name="Thomas B.C."/>
            <person name="Warren L.A."/>
            <person name="Banfield J.F."/>
        </authorList>
    </citation>
    <scope>NUCLEOTIDE SEQUENCE [LARGE SCALE GENOMIC DNA]</scope>
    <source>
        <strain evidence="5">32-68-21</strain>
    </source>
</reference>
<dbReference type="GO" id="GO:0009086">
    <property type="term" value="P:methionine biosynthetic process"/>
    <property type="evidence" value="ECO:0007669"/>
    <property type="project" value="TreeGrafter"/>
</dbReference>
<evidence type="ECO:0000313" key="5">
    <source>
        <dbReference type="EMBL" id="OYX56855.1"/>
    </source>
</evidence>
<dbReference type="EMBL" id="NCEQ01000007">
    <property type="protein sequence ID" value="OYX56855.1"/>
    <property type="molecule type" value="Genomic_DNA"/>
</dbReference>
<dbReference type="AlphaFoldDB" id="A0A258HIM2"/>
<gene>
    <name evidence="5" type="ORF">B7Y86_08855</name>
</gene>
<accession>A0A258HIM2</accession>
<comment type="caution">
    <text evidence="5">The sequence shown here is derived from an EMBL/GenBank/DDBJ whole genome shotgun (WGS) entry which is preliminary data.</text>
</comment>
<dbReference type="PANTHER" id="PTHR32268">
    <property type="entry name" value="HOMOSERINE O-ACETYLTRANSFERASE"/>
    <property type="match status" value="1"/>
</dbReference>
<evidence type="ECO:0000256" key="1">
    <source>
        <dbReference type="ARBA" id="ARBA00022679"/>
    </source>
</evidence>
<dbReference type="Pfam" id="PF00561">
    <property type="entry name" value="Abhydrolase_1"/>
    <property type="match status" value="1"/>
</dbReference>
<feature type="active site" evidence="2">
    <location>
        <position position="302"/>
    </location>
</feature>
<evidence type="ECO:0000256" key="3">
    <source>
        <dbReference type="SAM" id="SignalP"/>
    </source>
</evidence>
<keyword evidence="3" id="KW-0732">Signal</keyword>
<dbReference type="InterPro" id="IPR000073">
    <property type="entry name" value="AB_hydrolase_1"/>
</dbReference>
<feature type="chain" id="PRO_5012469113" description="AB hydrolase-1 domain-containing protein" evidence="3">
    <location>
        <begin position="20"/>
        <end position="358"/>
    </location>
</feature>